<dbReference type="EMBL" id="QVIG01000001">
    <property type="protein sequence ID" value="RGD58875.1"/>
    <property type="molecule type" value="Genomic_DNA"/>
</dbReference>
<sequence>MEDKNGSASGPVGRMDAALDRRGFTTRGLRVRAGVMAVAAVGLVAGLGVAGWALLADDMTNRFGPDSVCDEVVSSRAVNEALGSGKVSAEPYEGNVSRGTAVCTVQVAGGMFGDDRNIRVSLGESKDVFHLPIPPGARTFAASANGGAVGAVRGDEAWALLPEGCPNGLWARVTAYSGKDPDPLKLARLAVSAADRIADQRGCGKTPLPVLHELAPAATERELDGDAVCGLPGVSVQRSPDKRYREAVTVGSDPLWTCEITPEDAHGSTSSLVIATESRLRPEATERDTRPAFGRARWVGSLPRDEIVVTCHGRPVYFRIGTIRHLGHLFSTSDEAWKQFLTAGGQAIGCEPIL</sequence>
<keyword evidence="1" id="KW-0812">Transmembrane</keyword>
<gene>
    <name evidence="2" type="ORF">DR950_14780</name>
</gene>
<dbReference type="RefSeq" id="WP_117487281.1">
    <property type="nucleotide sequence ID" value="NZ_QVIG01000001.1"/>
</dbReference>
<keyword evidence="3" id="KW-1185">Reference proteome</keyword>
<accession>A0A372ZUG8</accession>
<keyword evidence="1" id="KW-0472">Membrane</keyword>
<name>A0A372ZUG8_9ACTN</name>
<dbReference type="AlphaFoldDB" id="A0A372ZUG8"/>
<comment type="caution">
    <text evidence="2">The sequence shown here is derived from an EMBL/GenBank/DDBJ whole genome shotgun (WGS) entry which is preliminary data.</text>
</comment>
<keyword evidence="1" id="KW-1133">Transmembrane helix</keyword>
<dbReference type="Proteomes" id="UP000263377">
    <property type="component" value="Unassembled WGS sequence"/>
</dbReference>
<proteinExistence type="predicted"/>
<reference evidence="2 3" key="1">
    <citation type="submission" date="2018-08" db="EMBL/GenBank/DDBJ databases">
        <title>Diversity &amp; Physiological Properties of Lignin-Decomposing Actinobacteria from Soil.</title>
        <authorList>
            <person name="Roh S.G."/>
            <person name="Kim S.B."/>
        </authorList>
    </citation>
    <scope>NUCLEOTIDE SEQUENCE [LARGE SCALE GENOMIC DNA]</scope>
    <source>
        <strain evidence="2 3">MMS17-GH009</strain>
    </source>
</reference>
<organism evidence="2 3">
    <name type="scientific">Kitasatospora xanthocidica</name>
    <dbReference type="NCBI Taxonomy" id="83382"/>
    <lineage>
        <taxon>Bacteria</taxon>
        <taxon>Bacillati</taxon>
        <taxon>Actinomycetota</taxon>
        <taxon>Actinomycetes</taxon>
        <taxon>Kitasatosporales</taxon>
        <taxon>Streptomycetaceae</taxon>
        <taxon>Kitasatospora</taxon>
    </lineage>
</organism>
<feature type="transmembrane region" description="Helical" evidence="1">
    <location>
        <begin position="31"/>
        <end position="55"/>
    </location>
</feature>
<evidence type="ECO:0000313" key="3">
    <source>
        <dbReference type="Proteomes" id="UP000263377"/>
    </source>
</evidence>
<evidence type="ECO:0000313" key="2">
    <source>
        <dbReference type="EMBL" id="RGD58875.1"/>
    </source>
</evidence>
<evidence type="ECO:0000256" key="1">
    <source>
        <dbReference type="SAM" id="Phobius"/>
    </source>
</evidence>
<protein>
    <submittedName>
        <fullName evidence="2">Uncharacterized protein</fullName>
    </submittedName>
</protein>